<reference evidence="7 8" key="1">
    <citation type="submission" date="2017-05" db="EMBL/GenBank/DDBJ databases">
        <title>Comparative genomic and metabolic analysis of manganese-oxidizing mechanisms in Celeribater manganoxidans DY25T: its adaption to the environment of polymetallic nodule.</title>
        <authorList>
            <person name="Wang X."/>
        </authorList>
    </citation>
    <scope>NUCLEOTIDE SEQUENCE [LARGE SCALE GENOMIC DNA]</scope>
    <source>
        <strain evidence="7 8">DY25</strain>
    </source>
</reference>
<feature type="region of interest" description="Disordered" evidence="5">
    <location>
        <begin position="190"/>
        <end position="219"/>
    </location>
</feature>
<evidence type="ECO:0000313" key="7">
    <source>
        <dbReference type="EMBL" id="ATI41855.1"/>
    </source>
</evidence>
<organism evidence="7 8">
    <name type="scientific">Pacificitalea manganoxidans</name>
    <dbReference type="NCBI Taxonomy" id="1411902"/>
    <lineage>
        <taxon>Bacteria</taxon>
        <taxon>Pseudomonadati</taxon>
        <taxon>Pseudomonadota</taxon>
        <taxon>Alphaproteobacteria</taxon>
        <taxon>Rhodobacterales</taxon>
        <taxon>Paracoccaceae</taxon>
        <taxon>Pacificitalea</taxon>
    </lineage>
</organism>
<dbReference type="InterPro" id="IPR003825">
    <property type="entry name" value="Colicin-V_CvpA"/>
</dbReference>
<evidence type="ECO:0000256" key="3">
    <source>
        <dbReference type="ARBA" id="ARBA00022989"/>
    </source>
</evidence>
<evidence type="ECO:0000256" key="6">
    <source>
        <dbReference type="SAM" id="Phobius"/>
    </source>
</evidence>
<keyword evidence="2 6" id="KW-0812">Transmembrane</keyword>
<keyword evidence="4 6" id="KW-0472">Membrane</keyword>
<feature type="transmembrane region" description="Helical" evidence="6">
    <location>
        <begin position="6"/>
        <end position="24"/>
    </location>
</feature>
<dbReference type="GO" id="GO:0009403">
    <property type="term" value="P:toxin biosynthetic process"/>
    <property type="evidence" value="ECO:0007669"/>
    <property type="project" value="InterPro"/>
</dbReference>
<evidence type="ECO:0000256" key="5">
    <source>
        <dbReference type="SAM" id="MobiDB-lite"/>
    </source>
</evidence>
<keyword evidence="3 6" id="KW-1133">Transmembrane helix</keyword>
<dbReference type="PANTHER" id="PTHR36926:SF1">
    <property type="entry name" value="COLICIN V PRODUCTION PROTEIN"/>
    <property type="match status" value="1"/>
</dbReference>
<protein>
    <submittedName>
        <fullName evidence="7">Colicin V production CvpA</fullName>
    </submittedName>
</protein>
<proteinExistence type="predicted"/>
<name>A0A291LZI2_9RHOB</name>
<evidence type="ECO:0000313" key="8">
    <source>
        <dbReference type="Proteomes" id="UP000219050"/>
    </source>
</evidence>
<dbReference type="InterPro" id="IPR052719">
    <property type="entry name" value="CvpA-like"/>
</dbReference>
<comment type="subcellular location">
    <subcellularLocation>
        <location evidence="1">Membrane</location>
        <topology evidence="1">Multi-pass membrane protein</topology>
    </subcellularLocation>
</comment>
<sequence length="219" mass="22820">MNGFTIFDAGVAVVIILSAILAYSRGFVREALAIAGWIGAAVLAYIFAPQAEPLVREIPVVSDFLDNCPASTIAAFAGVFAVGLVIFALFTPLFSSVVQRSALNAVDQGLGFLYGAIRGMLLVVIALIVYDFVVGGDGLPVVENSRSVSVFDSMKVRITGEITSQETVLEWLTGRFEGLIERSCGIEDTADVTPAPAPVTPATDSTVTPDAGTGTATGN</sequence>
<feature type="transmembrane region" description="Helical" evidence="6">
    <location>
        <begin position="31"/>
        <end position="48"/>
    </location>
</feature>
<dbReference type="RefSeq" id="WP_097373180.1">
    <property type="nucleotide sequence ID" value="NZ_CP021404.1"/>
</dbReference>
<dbReference type="PANTHER" id="PTHR36926">
    <property type="entry name" value="COLICIN V PRODUCTION PROTEIN"/>
    <property type="match status" value="1"/>
</dbReference>
<gene>
    <name evidence="7" type="ORF">CBW24_07485</name>
</gene>
<dbReference type="Pfam" id="PF02674">
    <property type="entry name" value="Colicin_V"/>
    <property type="match status" value="1"/>
</dbReference>
<evidence type="ECO:0000256" key="1">
    <source>
        <dbReference type="ARBA" id="ARBA00004141"/>
    </source>
</evidence>
<dbReference type="EMBL" id="CP021404">
    <property type="protein sequence ID" value="ATI41855.1"/>
    <property type="molecule type" value="Genomic_DNA"/>
</dbReference>
<evidence type="ECO:0000256" key="4">
    <source>
        <dbReference type="ARBA" id="ARBA00023136"/>
    </source>
</evidence>
<feature type="compositionally biased region" description="Low complexity" evidence="5">
    <location>
        <begin position="200"/>
        <end position="211"/>
    </location>
</feature>
<feature type="transmembrane region" description="Helical" evidence="6">
    <location>
        <begin position="73"/>
        <end position="98"/>
    </location>
</feature>
<dbReference type="KEGG" id="cmag:CBW24_07485"/>
<dbReference type="GO" id="GO:0016020">
    <property type="term" value="C:membrane"/>
    <property type="evidence" value="ECO:0007669"/>
    <property type="project" value="UniProtKB-SubCell"/>
</dbReference>
<evidence type="ECO:0000256" key="2">
    <source>
        <dbReference type="ARBA" id="ARBA00022692"/>
    </source>
</evidence>
<accession>A0A291LZI2</accession>
<dbReference type="AlphaFoldDB" id="A0A291LZI2"/>
<keyword evidence="8" id="KW-1185">Reference proteome</keyword>
<dbReference type="OrthoDB" id="9806894at2"/>
<feature type="transmembrane region" description="Helical" evidence="6">
    <location>
        <begin position="110"/>
        <end position="130"/>
    </location>
</feature>
<dbReference type="Proteomes" id="UP000219050">
    <property type="component" value="Chromosome"/>
</dbReference>